<gene>
    <name evidence="1" type="ORF">RFI_06633</name>
</gene>
<dbReference type="InterPro" id="IPR011993">
    <property type="entry name" value="PH-like_dom_sf"/>
</dbReference>
<name>X6NX73_RETFI</name>
<dbReference type="Proteomes" id="UP000023152">
    <property type="component" value="Unassembled WGS sequence"/>
</dbReference>
<evidence type="ECO:0000313" key="2">
    <source>
        <dbReference type="Proteomes" id="UP000023152"/>
    </source>
</evidence>
<reference evidence="1 2" key="1">
    <citation type="journal article" date="2013" name="Curr. Biol.">
        <title>The Genome of the Foraminiferan Reticulomyxa filosa.</title>
        <authorList>
            <person name="Glockner G."/>
            <person name="Hulsmann N."/>
            <person name="Schleicher M."/>
            <person name="Noegel A.A."/>
            <person name="Eichinger L."/>
            <person name="Gallinger C."/>
            <person name="Pawlowski J."/>
            <person name="Sierra R."/>
            <person name="Euteneuer U."/>
            <person name="Pillet L."/>
            <person name="Moustafa A."/>
            <person name="Platzer M."/>
            <person name="Groth M."/>
            <person name="Szafranski K."/>
            <person name="Schliwa M."/>
        </authorList>
    </citation>
    <scope>NUCLEOTIDE SEQUENCE [LARGE SCALE GENOMIC DNA]</scope>
</reference>
<comment type="caution">
    <text evidence="1">The sequence shown here is derived from an EMBL/GenBank/DDBJ whole genome shotgun (WGS) entry which is preliminary data.</text>
</comment>
<protein>
    <submittedName>
        <fullName evidence="1">Uncharacterized protein</fullName>
    </submittedName>
</protein>
<proteinExistence type="predicted"/>
<evidence type="ECO:0000313" key="1">
    <source>
        <dbReference type="EMBL" id="ETO30488.1"/>
    </source>
</evidence>
<organism evidence="1 2">
    <name type="scientific">Reticulomyxa filosa</name>
    <dbReference type="NCBI Taxonomy" id="46433"/>
    <lineage>
        <taxon>Eukaryota</taxon>
        <taxon>Sar</taxon>
        <taxon>Rhizaria</taxon>
        <taxon>Retaria</taxon>
        <taxon>Foraminifera</taxon>
        <taxon>Monothalamids</taxon>
        <taxon>Reticulomyxidae</taxon>
        <taxon>Reticulomyxa</taxon>
    </lineage>
</organism>
<dbReference type="Gene3D" id="2.30.29.30">
    <property type="entry name" value="Pleckstrin-homology domain (PH domain)/Phosphotyrosine-binding domain (PTB)"/>
    <property type="match status" value="1"/>
</dbReference>
<accession>X6NX73</accession>
<dbReference type="EMBL" id="ASPP01005451">
    <property type="protein sequence ID" value="ETO30488.1"/>
    <property type="molecule type" value="Genomic_DNA"/>
</dbReference>
<keyword evidence="2" id="KW-1185">Reference proteome</keyword>
<sequence>MFKCSGFATDRIDRKFYYIIKNSPTVRLFSKKSYFDNYGVANKHYQTKNRVQTNNEQLPEVTTKVNASKIVIMSKNLLSSCYPVHQRSFLNKTQTKVDTGLHTSEEKGKSEKTKVQLKLDKSTMTEFNKLFRHSRSLSVEKTVPNQQLIANRFASDNPLQNFKKWFEKKKKYIYIVKYGRRGKPHHKLITLNTTDGWLTYESSKFHLATLEKVQKGCSTKIFKRHTILNSPETCFSLIFPQRSLDLQTANAVLLDAVFEIIENVAGKFKTAGTNSCEVGQKIISNEKNNC</sequence>
<dbReference type="AlphaFoldDB" id="X6NX73"/>